<evidence type="ECO:0000313" key="4">
    <source>
        <dbReference type="EMBL" id="GGB32918.1"/>
    </source>
</evidence>
<dbReference type="Proteomes" id="UP000621454">
    <property type="component" value="Unassembled WGS sequence"/>
</dbReference>
<name>A0A916WVB1_9ACTN</name>
<organism evidence="4 5">
    <name type="scientific">Gordonia jinhuaensis</name>
    <dbReference type="NCBI Taxonomy" id="1517702"/>
    <lineage>
        <taxon>Bacteria</taxon>
        <taxon>Bacillati</taxon>
        <taxon>Actinomycetota</taxon>
        <taxon>Actinomycetes</taxon>
        <taxon>Mycobacteriales</taxon>
        <taxon>Gordoniaceae</taxon>
        <taxon>Gordonia</taxon>
    </lineage>
</organism>
<evidence type="ECO:0000313" key="5">
    <source>
        <dbReference type="Proteomes" id="UP000621454"/>
    </source>
</evidence>
<comment type="caution">
    <text evidence="4">The sequence shown here is derived from an EMBL/GenBank/DDBJ whole genome shotgun (WGS) entry which is preliminary data.</text>
</comment>
<sequence>MALSQSDRGVPRAGGSLAMMLTLADSRLPVGGHVHSGGLEQAITDRLVTGVDSLREFLIRRAATAGLVGASIAAAVADGRLTPADAEIETDARTPSPAARTASQTQGRGMLRLAKGTWPQHDWSAHRARPHLPVITGSVGAVTGLGGFETALVYLYSGQTGAATAGQRLLALDPGDVAGLGVELVGLYESLAARAADGLADVSDPDFDILAQRHEIRDMPLFAS</sequence>
<dbReference type="InterPro" id="IPR002639">
    <property type="entry name" value="UreF"/>
</dbReference>
<evidence type="ECO:0000256" key="2">
    <source>
        <dbReference type="ARBA" id="ARBA00023186"/>
    </source>
</evidence>
<dbReference type="EMBL" id="BMGC01000013">
    <property type="protein sequence ID" value="GGB32918.1"/>
    <property type="molecule type" value="Genomic_DNA"/>
</dbReference>
<reference evidence="4" key="2">
    <citation type="submission" date="2020-09" db="EMBL/GenBank/DDBJ databases">
        <authorList>
            <person name="Sun Q."/>
            <person name="Zhou Y."/>
        </authorList>
    </citation>
    <scope>NUCLEOTIDE SEQUENCE</scope>
    <source>
        <strain evidence="4">CGMCC 1.12827</strain>
    </source>
</reference>
<evidence type="ECO:0000256" key="3">
    <source>
        <dbReference type="SAM" id="MobiDB-lite"/>
    </source>
</evidence>
<protein>
    <submittedName>
        <fullName evidence="4">Urease accessory protein UreF</fullName>
    </submittedName>
</protein>
<dbReference type="GO" id="GO:0016151">
    <property type="term" value="F:nickel cation binding"/>
    <property type="evidence" value="ECO:0007669"/>
    <property type="project" value="InterPro"/>
</dbReference>
<dbReference type="InterPro" id="IPR038277">
    <property type="entry name" value="UreF_sf"/>
</dbReference>
<gene>
    <name evidence="4" type="ORF">GCM10011489_21300</name>
</gene>
<dbReference type="PIRSF" id="PIRSF009467">
    <property type="entry name" value="Ureas_acces_UreF"/>
    <property type="match status" value="1"/>
</dbReference>
<feature type="region of interest" description="Disordered" evidence="3">
    <location>
        <begin position="87"/>
        <end position="106"/>
    </location>
</feature>
<dbReference type="RefSeq" id="WP_229742450.1">
    <property type="nucleotide sequence ID" value="NZ_BMGC01000013.1"/>
</dbReference>
<dbReference type="AlphaFoldDB" id="A0A916WVB1"/>
<evidence type="ECO:0000256" key="1">
    <source>
        <dbReference type="ARBA" id="ARBA00022988"/>
    </source>
</evidence>
<dbReference type="Gene3D" id="1.10.4190.10">
    <property type="entry name" value="Urease accessory protein UreF"/>
    <property type="match status" value="1"/>
</dbReference>
<dbReference type="Pfam" id="PF01730">
    <property type="entry name" value="UreF"/>
    <property type="match status" value="1"/>
</dbReference>
<dbReference type="PANTHER" id="PTHR33620:SF1">
    <property type="entry name" value="UREASE ACCESSORY PROTEIN F"/>
    <property type="match status" value="1"/>
</dbReference>
<proteinExistence type="predicted"/>
<reference evidence="4" key="1">
    <citation type="journal article" date="2014" name="Int. J. Syst. Evol. Microbiol.">
        <title>Complete genome sequence of Corynebacterium casei LMG S-19264T (=DSM 44701T), isolated from a smear-ripened cheese.</title>
        <authorList>
            <consortium name="US DOE Joint Genome Institute (JGI-PGF)"/>
            <person name="Walter F."/>
            <person name="Albersmeier A."/>
            <person name="Kalinowski J."/>
            <person name="Ruckert C."/>
        </authorList>
    </citation>
    <scope>NUCLEOTIDE SEQUENCE</scope>
    <source>
        <strain evidence="4">CGMCC 1.12827</strain>
    </source>
</reference>
<keyword evidence="2" id="KW-0143">Chaperone</keyword>
<dbReference type="PANTHER" id="PTHR33620">
    <property type="entry name" value="UREASE ACCESSORY PROTEIN F"/>
    <property type="match status" value="1"/>
</dbReference>
<keyword evidence="5" id="KW-1185">Reference proteome</keyword>
<keyword evidence="1" id="KW-0996">Nickel insertion</keyword>
<accession>A0A916WVB1</accession>